<dbReference type="RefSeq" id="WP_066169817.1">
    <property type="nucleotide sequence ID" value="NZ_CP136137.1"/>
</dbReference>
<dbReference type="InterPro" id="IPR018688">
    <property type="entry name" value="PpoB2-like"/>
</dbReference>
<feature type="transmembrane region" description="Helical" evidence="2">
    <location>
        <begin position="291"/>
        <end position="310"/>
    </location>
</feature>
<proteinExistence type="predicted"/>
<dbReference type="Proteomes" id="UP001479933">
    <property type="component" value="Chromosome"/>
</dbReference>
<evidence type="ECO:0000313" key="4">
    <source>
        <dbReference type="Proteomes" id="UP001479933"/>
    </source>
</evidence>
<evidence type="ECO:0000256" key="2">
    <source>
        <dbReference type="SAM" id="Phobius"/>
    </source>
</evidence>
<protein>
    <submittedName>
        <fullName evidence="3">DUF2182 domain-containing protein</fullName>
    </submittedName>
</protein>
<feature type="transmembrane region" description="Helical" evidence="2">
    <location>
        <begin position="255"/>
        <end position="279"/>
    </location>
</feature>
<name>A0ABZ2U5M4_9ACTN</name>
<evidence type="ECO:0000313" key="3">
    <source>
        <dbReference type="EMBL" id="WYY08882.1"/>
    </source>
</evidence>
<dbReference type="EMBL" id="CP136137">
    <property type="protein sequence ID" value="WYY08882.1"/>
    <property type="molecule type" value="Genomic_DNA"/>
</dbReference>
<feature type="transmembrane region" description="Helical" evidence="2">
    <location>
        <begin position="154"/>
        <end position="182"/>
    </location>
</feature>
<feature type="region of interest" description="Disordered" evidence="1">
    <location>
        <begin position="1"/>
        <end position="28"/>
    </location>
</feature>
<sequence>MVSNLINGSIGESAPEPPDAHAACHSTGTATADPKVTATVRTGAADAADRDKRRPILVGLFGLAGFAWILTIVASLVAPNTSGGTFATLAAIGGHSHALTADVGSGGMALWVALVLTAVSWIVMTVAMMLPSSIAMMTMFAATAKRGPRWKRSYASFIGGYLAVWSAAGIAAFLFSLGVAWIGETWTWLGEHWQVVPAAALAAAALWQLTPLKDACLKACRTPLSFMMQHFKSTKPGPSFMLGARHGKHCFGCCWALMLVMVFFGTAHLVTMGVLALIMLVEKAAPWGDRLVRPIGVALALAAVAVLFLGGQSGGEHHHHAAVAVSSDAVR</sequence>
<reference evidence="3 4" key="1">
    <citation type="journal article" date="2023" name="Virus Evol.">
        <title>Computational host range prediction-The good, the bad, and the ugly.</title>
        <authorList>
            <person name="Howell A.A."/>
            <person name="Versoza C.J."/>
            <person name="Pfeifer S.P."/>
        </authorList>
    </citation>
    <scope>NUCLEOTIDE SEQUENCE [LARGE SCALE GENOMIC DNA]</scope>
    <source>
        <strain evidence="3 4">1610/1b</strain>
    </source>
</reference>
<accession>A0ABZ2U5M4</accession>
<feature type="transmembrane region" description="Helical" evidence="2">
    <location>
        <begin position="56"/>
        <end position="78"/>
    </location>
</feature>
<keyword evidence="2" id="KW-1133">Transmembrane helix</keyword>
<keyword evidence="4" id="KW-1185">Reference proteome</keyword>
<organism evidence="3 4">
    <name type="scientific">Gordonia hydrophobica</name>
    <dbReference type="NCBI Taxonomy" id="40516"/>
    <lineage>
        <taxon>Bacteria</taxon>
        <taxon>Bacillati</taxon>
        <taxon>Actinomycetota</taxon>
        <taxon>Actinomycetes</taxon>
        <taxon>Mycobacteriales</taxon>
        <taxon>Gordoniaceae</taxon>
        <taxon>Gordonia</taxon>
    </lineage>
</organism>
<keyword evidence="2" id="KW-0472">Membrane</keyword>
<evidence type="ECO:0000256" key="1">
    <source>
        <dbReference type="SAM" id="MobiDB-lite"/>
    </source>
</evidence>
<keyword evidence="2" id="KW-0812">Transmembrane</keyword>
<dbReference type="Pfam" id="PF09948">
    <property type="entry name" value="PpoB2"/>
    <property type="match status" value="1"/>
</dbReference>
<gene>
    <name evidence="3" type="ORF">RVF87_07450</name>
</gene>
<feature type="transmembrane region" description="Helical" evidence="2">
    <location>
        <begin position="109"/>
        <end position="142"/>
    </location>
</feature>